<evidence type="ECO:0000256" key="12">
    <source>
        <dbReference type="ARBA" id="ARBA00023033"/>
    </source>
</evidence>
<reference evidence="16" key="1">
    <citation type="submission" date="2020-05" db="UniProtKB">
        <authorList>
            <consortium name="EnsemblMetazoa"/>
        </authorList>
    </citation>
    <scope>IDENTIFICATION</scope>
    <source>
        <strain evidence="16">USDA</strain>
    </source>
</reference>
<dbReference type="AlphaFoldDB" id="A0A1I8Q344"/>
<evidence type="ECO:0000313" key="17">
    <source>
        <dbReference type="Proteomes" id="UP000095300"/>
    </source>
</evidence>
<evidence type="ECO:0000256" key="9">
    <source>
        <dbReference type="ARBA" id="ARBA00022848"/>
    </source>
</evidence>
<evidence type="ECO:0000313" key="16">
    <source>
        <dbReference type="EnsemblMetazoa" id="SCAU013438-PA"/>
    </source>
</evidence>
<dbReference type="VEuPathDB" id="VectorBase:SCAU013438"/>
<name>A0A1I8Q344_STOCA</name>
<dbReference type="GO" id="GO:0005789">
    <property type="term" value="C:endoplasmic reticulum membrane"/>
    <property type="evidence" value="ECO:0007669"/>
    <property type="project" value="UniProtKB-SubCell"/>
</dbReference>
<dbReference type="InterPro" id="IPR017972">
    <property type="entry name" value="Cyt_P450_CS"/>
</dbReference>
<evidence type="ECO:0000256" key="11">
    <source>
        <dbReference type="ARBA" id="ARBA00023004"/>
    </source>
</evidence>
<dbReference type="PRINTS" id="PR00385">
    <property type="entry name" value="P450"/>
</dbReference>
<dbReference type="GO" id="GO:0016705">
    <property type="term" value="F:oxidoreductase activity, acting on paired donors, with incorporation or reduction of molecular oxygen"/>
    <property type="evidence" value="ECO:0007669"/>
    <property type="project" value="InterPro"/>
</dbReference>
<accession>A0A1I8Q344</accession>
<dbReference type="EnsemblMetazoa" id="SCAU013438-RA">
    <property type="protein sequence ID" value="SCAU013438-PA"/>
    <property type="gene ID" value="SCAU013438"/>
</dbReference>
<keyword evidence="12 15" id="KW-0503">Monooxygenase</keyword>
<feature type="binding site" description="axial binding residue" evidence="14">
    <location>
        <position position="137"/>
    </location>
    <ligand>
        <name>heme</name>
        <dbReference type="ChEBI" id="CHEBI:30413"/>
    </ligand>
    <ligandPart>
        <name>Fe</name>
        <dbReference type="ChEBI" id="CHEBI:18248"/>
    </ligandPart>
</feature>
<dbReference type="InterPro" id="IPR036396">
    <property type="entry name" value="Cyt_P450_sf"/>
</dbReference>
<evidence type="ECO:0000256" key="10">
    <source>
        <dbReference type="ARBA" id="ARBA00023002"/>
    </source>
</evidence>
<evidence type="ECO:0000256" key="1">
    <source>
        <dbReference type="ARBA" id="ARBA00001971"/>
    </source>
</evidence>
<comment type="cofactor">
    <cofactor evidence="1 14">
        <name>heme</name>
        <dbReference type="ChEBI" id="CHEBI:30413"/>
    </cofactor>
</comment>
<keyword evidence="6 14" id="KW-0349">Heme</keyword>
<dbReference type="PANTHER" id="PTHR24292:SF84">
    <property type="entry name" value="CYTOCHROME P450 28A5-RELATED"/>
    <property type="match status" value="1"/>
</dbReference>
<dbReference type="InterPro" id="IPR050476">
    <property type="entry name" value="Insect_CytP450_Detox"/>
</dbReference>
<dbReference type="STRING" id="35570.A0A1I8Q344"/>
<organism evidence="16 17">
    <name type="scientific">Stomoxys calcitrans</name>
    <name type="common">Stable fly</name>
    <name type="synonym">Conops calcitrans</name>
    <dbReference type="NCBI Taxonomy" id="35570"/>
    <lineage>
        <taxon>Eukaryota</taxon>
        <taxon>Metazoa</taxon>
        <taxon>Ecdysozoa</taxon>
        <taxon>Arthropoda</taxon>
        <taxon>Hexapoda</taxon>
        <taxon>Insecta</taxon>
        <taxon>Pterygota</taxon>
        <taxon>Neoptera</taxon>
        <taxon>Endopterygota</taxon>
        <taxon>Diptera</taxon>
        <taxon>Brachycera</taxon>
        <taxon>Muscomorpha</taxon>
        <taxon>Muscoidea</taxon>
        <taxon>Muscidae</taxon>
        <taxon>Stomoxys</taxon>
    </lineage>
</organism>
<protein>
    <recommendedName>
        <fullName evidence="18">Cytochrome P450</fullName>
    </recommendedName>
</protein>
<dbReference type="PRINTS" id="PR00463">
    <property type="entry name" value="EP450I"/>
</dbReference>
<evidence type="ECO:0000256" key="5">
    <source>
        <dbReference type="ARBA" id="ARBA00010617"/>
    </source>
</evidence>
<evidence type="ECO:0000256" key="7">
    <source>
        <dbReference type="ARBA" id="ARBA00022723"/>
    </source>
</evidence>
<evidence type="ECO:0000256" key="4">
    <source>
        <dbReference type="ARBA" id="ARBA00004406"/>
    </source>
</evidence>
<evidence type="ECO:0000256" key="6">
    <source>
        <dbReference type="ARBA" id="ARBA00022617"/>
    </source>
</evidence>
<evidence type="ECO:0000256" key="2">
    <source>
        <dbReference type="ARBA" id="ARBA00003690"/>
    </source>
</evidence>
<keyword evidence="13" id="KW-0472">Membrane</keyword>
<dbReference type="GO" id="GO:0005506">
    <property type="term" value="F:iron ion binding"/>
    <property type="evidence" value="ECO:0007669"/>
    <property type="project" value="InterPro"/>
</dbReference>
<keyword evidence="8" id="KW-0256">Endoplasmic reticulum</keyword>
<dbReference type="GO" id="GO:0004497">
    <property type="term" value="F:monooxygenase activity"/>
    <property type="evidence" value="ECO:0007669"/>
    <property type="project" value="UniProtKB-KW"/>
</dbReference>
<keyword evidence="11 14" id="KW-0408">Iron</keyword>
<dbReference type="OrthoDB" id="2789670at2759"/>
<comment type="similarity">
    <text evidence="5 15">Belongs to the cytochrome P450 family.</text>
</comment>
<evidence type="ECO:0008006" key="18">
    <source>
        <dbReference type="Google" id="ProtNLM"/>
    </source>
</evidence>
<evidence type="ECO:0000256" key="8">
    <source>
        <dbReference type="ARBA" id="ARBA00022824"/>
    </source>
</evidence>
<evidence type="ECO:0000256" key="13">
    <source>
        <dbReference type="ARBA" id="ARBA00023136"/>
    </source>
</evidence>
<dbReference type="Pfam" id="PF00067">
    <property type="entry name" value="p450"/>
    <property type="match status" value="1"/>
</dbReference>
<evidence type="ECO:0000256" key="14">
    <source>
        <dbReference type="PIRSR" id="PIRSR602401-1"/>
    </source>
</evidence>
<dbReference type="GO" id="GO:0020037">
    <property type="term" value="F:heme binding"/>
    <property type="evidence" value="ECO:0007669"/>
    <property type="project" value="InterPro"/>
</dbReference>
<dbReference type="PROSITE" id="PS00086">
    <property type="entry name" value="CYTOCHROME_P450"/>
    <property type="match status" value="1"/>
</dbReference>
<evidence type="ECO:0000256" key="3">
    <source>
        <dbReference type="ARBA" id="ARBA00004174"/>
    </source>
</evidence>
<keyword evidence="7 14" id="KW-0479">Metal-binding</keyword>
<comment type="function">
    <text evidence="2">May be involved in the metabolism of insect hormones and in the breakdown of synthetic insecticides.</text>
</comment>
<dbReference type="SUPFAM" id="SSF48264">
    <property type="entry name" value="Cytochrome P450"/>
    <property type="match status" value="1"/>
</dbReference>
<keyword evidence="17" id="KW-1185">Reference proteome</keyword>
<sequence length="198" mass="22517">MTYALYELATNPPIQEKVRGEILQIMAKHKRNLTYESLKDMKFLKAVIQETLRKNTIVGFMPRVCRCSCTVRTSCNSPLTIQQGTSVLIPIHGVLHNPDLYADPDTFLPERFLEGEEEANKIDRCSFMAFGIGPKVCIGEPFARLELSLALALLLSEFQFSVCDKTPSKLIFDPKKRFMSTVKNGVHLSVKRLRHKEE</sequence>
<gene>
    <name evidence="16" type="primary">106090391</name>
</gene>
<dbReference type="Gene3D" id="1.10.630.10">
    <property type="entry name" value="Cytochrome P450"/>
    <property type="match status" value="1"/>
</dbReference>
<proteinExistence type="inferred from homology"/>
<dbReference type="Proteomes" id="UP000095300">
    <property type="component" value="Unassembled WGS sequence"/>
</dbReference>
<dbReference type="KEGG" id="scac:106090391"/>
<evidence type="ECO:0000256" key="15">
    <source>
        <dbReference type="RuleBase" id="RU000461"/>
    </source>
</evidence>
<comment type="subcellular location">
    <subcellularLocation>
        <location evidence="4">Endoplasmic reticulum membrane</location>
        <topology evidence="4">Peripheral membrane protein</topology>
    </subcellularLocation>
    <subcellularLocation>
        <location evidence="3">Microsome membrane</location>
        <topology evidence="3">Peripheral membrane protein</topology>
    </subcellularLocation>
</comment>
<keyword evidence="10 15" id="KW-0560">Oxidoreductase</keyword>
<dbReference type="PANTHER" id="PTHR24292">
    <property type="entry name" value="CYTOCHROME P450"/>
    <property type="match status" value="1"/>
</dbReference>
<dbReference type="InterPro" id="IPR001128">
    <property type="entry name" value="Cyt_P450"/>
</dbReference>
<keyword evidence="9" id="KW-0492">Microsome</keyword>
<dbReference type="InterPro" id="IPR002401">
    <property type="entry name" value="Cyt_P450_E_grp-I"/>
</dbReference>